<dbReference type="AlphaFoldDB" id="A0A7K5KDM4"/>
<comment type="subcellular location">
    <subcellularLocation>
        <location evidence="1">Cell projection</location>
        <location evidence="1">Cilium</location>
    </subcellularLocation>
    <subcellularLocation>
        <location evidence="2">Cytoplasm</location>
        <location evidence="2">Cytoskeleton</location>
    </subcellularLocation>
</comment>
<evidence type="ECO:0000256" key="2">
    <source>
        <dbReference type="ARBA" id="ARBA00004245"/>
    </source>
</evidence>
<keyword evidence="16" id="KW-1185">Reference proteome</keyword>
<dbReference type="PANTHER" id="PTHR47969">
    <property type="entry name" value="CHROMOSOME-ASSOCIATED KINESIN KIF4A-RELATED"/>
    <property type="match status" value="1"/>
</dbReference>
<evidence type="ECO:0000256" key="3">
    <source>
        <dbReference type="ARBA" id="ARBA00022490"/>
    </source>
</evidence>
<dbReference type="InterPro" id="IPR019821">
    <property type="entry name" value="Kinesin_motor_CS"/>
</dbReference>
<keyword evidence="7" id="KW-0969">Cilium</keyword>
<evidence type="ECO:0000256" key="7">
    <source>
        <dbReference type="ARBA" id="ARBA00023069"/>
    </source>
</evidence>
<dbReference type="Pfam" id="PF00225">
    <property type="entry name" value="Kinesin"/>
    <property type="match status" value="1"/>
</dbReference>
<dbReference type="GO" id="GO:0008017">
    <property type="term" value="F:microtubule binding"/>
    <property type="evidence" value="ECO:0007669"/>
    <property type="project" value="InterPro"/>
</dbReference>
<protein>
    <submittedName>
        <fullName evidence="15">KIF27 protein</fullName>
    </submittedName>
</protein>
<dbReference type="InterPro" id="IPR036961">
    <property type="entry name" value="Kinesin_motor_dom_sf"/>
</dbReference>
<dbReference type="Pfam" id="PF25764">
    <property type="entry name" value="KIF21A_4th"/>
    <property type="match status" value="1"/>
</dbReference>
<name>A0A7K5KDM4_9TYRA</name>
<feature type="region of interest" description="Disordered" evidence="13">
    <location>
        <begin position="855"/>
        <end position="878"/>
    </location>
</feature>
<dbReference type="PRINTS" id="PR00380">
    <property type="entry name" value="KINESINHEAVY"/>
</dbReference>
<keyword evidence="5 11" id="KW-0067">ATP-binding</keyword>
<evidence type="ECO:0000256" key="5">
    <source>
        <dbReference type="ARBA" id="ARBA00022840"/>
    </source>
</evidence>
<dbReference type="PANTHER" id="PTHR47969:SF30">
    <property type="entry name" value="KINESIN FAMILY MEMBER 27"/>
    <property type="match status" value="1"/>
</dbReference>
<keyword evidence="10" id="KW-0966">Cell projection</keyword>
<dbReference type="Proteomes" id="UP000525714">
    <property type="component" value="Unassembled WGS sequence"/>
</dbReference>
<keyword evidence="3" id="KW-0963">Cytoplasm</keyword>
<feature type="compositionally biased region" description="Polar residues" evidence="13">
    <location>
        <begin position="827"/>
        <end position="836"/>
    </location>
</feature>
<evidence type="ECO:0000259" key="14">
    <source>
        <dbReference type="PROSITE" id="PS50067"/>
    </source>
</evidence>
<evidence type="ECO:0000256" key="12">
    <source>
        <dbReference type="SAM" id="Coils"/>
    </source>
</evidence>
<dbReference type="PROSITE" id="PS00411">
    <property type="entry name" value="KINESIN_MOTOR_1"/>
    <property type="match status" value="1"/>
</dbReference>
<organism evidence="15 16">
    <name type="scientific">Mionectes macconnelli</name>
    <name type="common">McConnell's flycatcher</name>
    <dbReference type="NCBI Taxonomy" id="254557"/>
    <lineage>
        <taxon>Eukaryota</taxon>
        <taxon>Metazoa</taxon>
        <taxon>Chordata</taxon>
        <taxon>Craniata</taxon>
        <taxon>Vertebrata</taxon>
        <taxon>Euteleostomi</taxon>
        <taxon>Archelosauria</taxon>
        <taxon>Archosauria</taxon>
        <taxon>Dinosauria</taxon>
        <taxon>Saurischia</taxon>
        <taxon>Theropoda</taxon>
        <taxon>Coelurosauria</taxon>
        <taxon>Aves</taxon>
        <taxon>Neognathae</taxon>
        <taxon>Neoaves</taxon>
        <taxon>Telluraves</taxon>
        <taxon>Australaves</taxon>
        <taxon>Passeriformes</taxon>
        <taxon>Tyrannidae</taxon>
        <taxon>Mionectes</taxon>
    </lineage>
</organism>
<feature type="non-terminal residue" evidence="15">
    <location>
        <position position="1171"/>
    </location>
</feature>
<feature type="domain" description="Kinesin motor" evidence="14">
    <location>
        <begin position="9"/>
        <end position="343"/>
    </location>
</feature>
<keyword evidence="6 12" id="KW-0175">Coiled coil</keyword>
<dbReference type="GO" id="GO:0005524">
    <property type="term" value="F:ATP binding"/>
    <property type="evidence" value="ECO:0007669"/>
    <property type="project" value="UniProtKB-UniRule"/>
</dbReference>
<keyword evidence="4 11" id="KW-0547">Nucleotide-binding</keyword>
<dbReference type="GO" id="GO:0007052">
    <property type="term" value="P:mitotic spindle organization"/>
    <property type="evidence" value="ECO:0007669"/>
    <property type="project" value="TreeGrafter"/>
</dbReference>
<evidence type="ECO:0000256" key="4">
    <source>
        <dbReference type="ARBA" id="ARBA00022741"/>
    </source>
</evidence>
<accession>A0A7K5KDM4</accession>
<comment type="caution">
    <text evidence="15">The sequence shown here is derived from an EMBL/GenBank/DDBJ whole genome shotgun (WGS) entry which is preliminary data.</text>
</comment>
<evidence type="ECO:0000256" key="8">
    <source>
        <dbReference type="ARBA" id="ARBA00023175"/>
    </source>
</evidence>
<feature type="compositionally biased region" description="Basic and acidic residues" evidence="13">
    <location>
        <begin position="861"/>
        <end position="878"/>
    </location>
</feature>
<dbReference type="SMART" id="SM00129">
    <property type="entry name" value="KISc"/>
    <property type="match status" value="1"/>
</dbReference>
<dbReference type="InterPro" id="IPR001752">
    <property type="entry name" value="Kinesin_motor_dom"/>
</dbReference>
<feature type="coiled-coil region" evidence="12">
    <location>
        <begin position="493"/>
        <end position="555"/>
    </location>
</feature>
<evidence type="ECO:0000256" key="11">
    <source>
        <dbReference type="PROSITE-ProRule" id="PRU00283"/>
    </source>
</evidence>
<dbReference type="FunFam" id="3.40.850.10:FF:000025">
    <property type="entry name" value="kinesin-like protein KIF27 isoform X1"/>
    <property type="match status" value="1"/>
</dbReference>
<dbReference type="GO" id="GO:0051231">
    <property type="term" value="P:spindle elongation"/>
    <property type="evidence" value="ECO:0007669"/>
    <property type="project" value="TreeGrafter"/>
</dbReference>
<proteinExistence type="inferred from homology"/>
<keyword evidence="8 11" id="KW-0505">Motor protein</keyword>
<dbReference type="CDD" id="cd01372">
    <property type="entry name" value="KISc_KIF4"/>
    <property type="match status" value="1"/>
</dbReference>
<evidence type="ECO:0000256" key="1">
    <source>
        <dbReference type="ARBA" id="ARBA00004138"/>
    </source>
</evidence>
<dbReference type="GO" id="GO:0005875">
    <property type="term" value="C:microtubule associated complex"/>
    <property type="evidence" value="ECO:0007669"/>
    <property type="project" value="TreeGrafter"/>
</dbReference>
<evidence type="ECO:0000256" key="9">
    <source>
        <dbReference type="ARBA" id="ARBA00023212"/>
    </source>
</evidence>
<gene>
    <name evidence="15" type="primary">Kif27</name>
    <name evidence="15" type="ORF">MIOMAC_R01134</name>
</gene>
<sequence length="1171" mass="134853">LESGMGEIPVKVAVRVRPLLAKEILHNHQVCVRVVPNAKQIIIGKDHVFTFDFVFGKSSTQEEVYTVCIKPLLVSLTEGYNATVFAYGQTGSGKTYTIGGDHIASVAVDEKGIIPRAIQELFQHISENCNINFYVKVSYIEVYKEELRDLLELETSVKELHIREDEKGNTVIVGAKEFQVECADEVISLLESGNAARHTGTTLMNEHSSRSHAIFTISICQKQSAESQKNTDAARDLITSKFHFVDLAGSERVAKTGNTGERFKESIQINSGLLALGNVISALGDPKRKSVHIPYRDAKITRILKDSLGGNAKTVMITCISPSSLDFDESLNSLKYANRAKNIKNKPVVNYNPEKDRIDEMELEIRLLRDALQNQQSSNQYLHDLNEEKARIISLEEQLTHLQVQYFSYRNCVDEAFRFLLDLNEDVNLRRSQRDRLQSWITMVQKVRKEALTVQEADSGTETSPEPHHVTILQLQKELKKCQQALVMDEEVFSRKDREVQILQNQIKTLLQENEEQLESLKEAQETRRLQTEKMVEQQILIDQLKEKLEKVADVKTLGISSACEDGPTFARRPYSVPLTKNLLCSLHPPSGTETQKVYTSPCALSLDRIMAEFHARRQMILSKIEDQDKVLHCHLSDQRDEEEENTGSKEKTSFKHSINQTWTQNQASLCSPPDPSDMKCQINKSGLSNKFPLEIDTATGEEIDSLQKIHVFNMQNLKISELRFTEAKQKIRELVLNIKRRENIKELVGIGKDAQSVSRQYSFKITKLEQETEQAKMELAETQKQLQELDSKEVRDVPDKVKLQKEFQKMMDAAKLKTVQKKQQDTKNLASLSNQSEREATELEQNVAQMKHQQSQIQRRLYEESEKKKQLEPELQHDQQQIKELQLKMEQQQKILELKDKEIDAFKKKKNNSVGTPQKLQKLEEQKKWLDEEMERILQHYQQLAELEEDLKKREAIVAKKEALLQEKSHLEIKKLRCSQEEHVLFQIEERIEALEAAIDYKNESIYNRQHLLRSSSHGLSQSENNVIGKLVSLSAAELRAIIISYFNKIVGLRESERKLQLLIKEQEMKAMDQENIIRELKSALGHIRLQCNRQLTLQRKEHQKKIQLILQHFKEQQSEGIAETLKGYEVKVQQLEKELFFYKKTSREMKKKLKSLFGESSHQILSSSK</sequence>
<feature type="coiled-coil region" evidence="12">
    <location>
        <begin position="358"/>
        <end position="405"/>
    </location>
</feature>
<feature type="coiled-coil region" evidence="12">
    <location>
        <begin position="1120"/>
        <end position="1154"/>
    </location>
</feature>
<evidence type="ECO:0000256" key="13">
    <source>
        <dbReference type="SAM" id="MobiDB-lite"/>
    </source>
</evidence>
<evidence type="ECO:0000256" key="6">
    <source>
        <dbReference type="ARBA" id="ARBA00023054"/>
    </source>
</evidence>
<dbReference type="Gene3D" id="3.40.850.10">
    <property type="entry name" value="Kinesin motor domain"/>
    <property type="match status" value="1"/>
</dbReference>
<dbReference type="GO" id="GO:0005929">
    <property type="term" value="C:cilium"/>
    <property type="evidence" value="ECO:0007669"/>
    <property type="project" value="UniProtKB-SubCell"/>
</dbReference>
<feature type="non-terminal residue" evidence="15">
    <location>
        <position position="1"/>
    </location>
</feature>
<dbReference type="EMBL" id="VYZC01000633">
    <property type="protein sequence ID" value="NWT04292.1"/>
    <property type="molecule type" value="Genomic_DNA"/>
</dbReference>
<feature type="coiled-coil region" evidence="12">
    <location>
        <begin position="766"/>
        <end position="793"/>
    </location>
</feature>
<feature type="binding site" evidence="11">
    <location>
        <begin position="88"/>
        <end position="95"/>
    </location>
    <ligand>
        <name>ATP</name>
        <dbReference type="ChEBI" id="CHEBI:30616"/>
    </ligand>
</feature>
<dbReference type="GO" id="GO:0003777">
    <property type="term" value="F:microtubule motor activity"/>
    <property type="evidence" value="ECO:0007669"/>
    <property type="project" value="InterPro"/>
</dbReference>
<comment type="similarity">
    <text evidence="11">Belongs to the TRAFAC class myosin-kinesin ATPase superfamily. Kinesin family.</text>
</comment>
<evidence type="ECO:0000256" key="10">
    <source>
        <dbReference type="ARBA" id="ARBA00023273"/>
    </source>
</evidence>
<reference evidence="15 16" key="1">
    <citation type="submission" date="2019-09" db="EMBL/GenBank/DDBJ databases">
        <title>Bird 10,000 Genomes (B10K) Project - Family phase.</title>
        <authorList>
            <person name="Zhang G."/>
        </authorList>
    </citation>
    <scope>NUCLEOTIDE SEQUENCE [LARGE SCALE GENOMIC DNA]</scope>
    <source>
        <strain evidence="15">B10K-DU-003-16</strain>
        <tissue evidence="15">Mixed tissue sample</tissue>
    </source>
</reference>
<evidence type="ECO:0000313" key="16">
    <source>
        <dbReference type="Proteomes" id="UP000525714"/>
    </source>
</evidence>
<feature type="region of interest" description="Disordered" evidence="13">
    <location>
        <begin position="819"/>
        <end position="843"/>
    </location>
</feature>
<dbReference type="SUPFAM" id="SSF52540">
    <property type="entry name" value="P-loop containing nucleoside triphosphate hydrolases"/>
    <property type="match status" value="1"/>
</dbReference>
<dbReference type="GO" id="GO:0007018">
    <property type="term" value="P:microtubule-based movement"/>
    <property type="evidence" value="ECO:0007669"/>
    <property type="project" value="InterPro"/>
</dbReference>
<feature type="region of interest" description="Disordered" evidence="13">
    <location>
        <begin position="637"/>
        <end position="657"/>
    </location>
</feature>
<dbReference type="InterPro" id="IPR027417">
    <property type="entry name" value="P-loop_NTPase"/>
</dbReference>
<dbReference type="PROSITE" id="PS50067">
    <property type="entry name" value="KINESIN_MOTOR_2"/>
    <property type="match status" value="1"/>
</dbReference>
<evidence type="ECO:0000313" key="15">
    <source>
        <dbReference type="EMBL" id="NWT04292.1"/>
    </source>
</evidence>
<keyword evidence="9" id="KW-0206">Cytoskeleton</keyword>
<dbReference type="InterPro" id="IPR027640">
    <property type="entry name" value="Kinesin-like_fam"/>
</dbReference>